<proteinExistence type="predicted"/>
<gene>
    <name evidence="2" type="ORF">R3P38DRAFT_2520769</name>
</gene>
<dbReference type="Gene3D" id="3.30.70.240">
    <property type="match status" value="1"/>
</dbReference>
<protein>
    <submittedName>
        <fullName evidence="2">Uncharacterized protein</fullName>
    </submittedName>
</protein>
<accession>A0AAW0C337</accession>
<dbReference type="AlphaFoldDB" id="A0AAW0C337"/>
<reference evidence="2 3" key="1">
    <citation type="journal article" date="2024" name="J Genomics">
        <title>Draft genome sequencing and assembly of Favolaschia claudopus CIRM-BRFM 2984 isolated from oak limbs.</title>
        <authorList>
            <person name="Navarro D."/>
            <person name="Drula E."/>
            <person name="Chaduli D."/>
            <person name="Cazenave R."/>
            <person name="Ahrendt S."/>
            <person name="Wang J."/>
            <person name="Lipzen A."/>
            <person name="Daum C."/>
            <person name="Barry K."/>
            <person name="Grigoriev I.V."/>
            <person name="Favel A."/>
            <person name="Rosso M.N."/>
            <person name="Martin F."/>
        </authorList>
    </citation>
    <scope>NUCLEOTIDE SEQUENCE [LARGE SCALE GENOMIC DNA]</scope>
    <source>
        <strain evidence="2 3">CIRM-BRFM 2984</strain>
    </source>
</reference>
<dbReference type="EMBL" id="JAWWNJ010000023">
    <property type="protein sequence ID" value="KAK7033362.1"/>
    <property type="molecule type" value="Genomic_DNA"/>
</dbReference>
<evidence type="ECO:0000313" key="2">
    <source>
        <dbReference type="EMBL" id="KAK7033362.1"/>
    </source>
</evidence>
<comment type="caution">
    <text evidence="2">The sequence shown here is derived from an EMBL/GenBank/DDBJ whole genome shotgun (WGS) entry which is preliminary data.</text>
</comment>
<feature type="region of interest" description="Disordered" evidence="1">
    <location>
        <begin position="155"/>
        <end position="179"/>
    </location>
</feature>
<evidence type="ECO:0000256" key="1">
    <source>
        <dbReference type="SAM" id="MobiDB-lite"/>
    </source>
</evidence>
<feature type="compositionally biased region" description="Polar residues" evidence="1">
    <location>
        <begin position="170"/>
        <end position="179"/>
    </location>
</feature>
<organism evidence="2 3">
    <name type="scientific">Favolaschia claudopus</name>
    <dbReference type="NCBI Taxonomy" id="2862362"/>
    <lineage>
        <taxon>Eukaryota</taxon>
        <taxon>Fungi</taxon>
        <taxon>Dikarya</taxon>
        <taxon>Basidiomycota</taxon>
        <taxon>Agaricomycotina</taxon>
        <taxon>Agaricomycetes</taxon>
        <taxon>Agaricomycetidae</taxon>
        <taxon>Agaricales</taxon>
        <taxon>Marasmiineae</taxon>
        <taxon>Mycenaceae</taxon>
        <taxon>Favolaschia</taxon>
    </lineage>
</organism>
<dbReference type="Proteomes" id="UP001362999">
    <property type="component" value="Unassembled WGS sequence"/>
</dbReference>
<evidence type="ECO:0000313" key="3">
    <source>
        <dbReference type="Proteomes" id="UP001362999"/>
    </source>
</evidence>
<name>A0AAW0C337_9AGAR</name>
<sequence length="179" mass="20135">MAAVVPLAAPYPPIQFFFYPITTYGISYDISTRPTERDLPQGWNSRRSNTYHHISQHMTAMGFVRNQYSVWVRQNTNAVHTWNTMWLLQMIPPPNKFSSTVKRLLMSRMDHFAQMDVTASIQLGGAVVNYLVGPVPRGLVHQPLALQPPAGAIPANAPFVRPRDTKPSPAANNRGSYFQ</sequence>
<keyword evidence="3" id="KW-1185">Reference proteome</keyword>